<reference evidence="1 2" key="1">
    <citation type="submission" date="2019-08" db="EMBL/GenBank/DDBJ databases">
        <title>In-depth cultivation of the pig gut microbiome towards novel bacterial diversity and tailored functional studies.</title>
        <authorList>
            <person name="Wylensek D."/>
            <person name="Hitch T.C.A."/>
            <person name="Clavel T."/>
        </authorList>
    </citation>
    <scope>NUCLEOTIDE SEQUENCE [LARGE SCALE GENOMIC DNA]</scope>
    <source>
        <strain evidence="1 2">WCA3-601-WT-6J</strain>
    </source>
</reference>
<dbReference type="Proteomes" id="UP000431913">
    <property type="component" value="Unassembled WGS sequence"/>
</dbReference>
<evidence type="ECO:0000313" key="2">
    <source>
        <dbReference type="Proteomes" id="UP000431913"/>
    </source>
</evidence>
<name>A0A6I2UBW1_9FIRM</name>
<dbReference type="RefSeq" id="WP_154523353.1">
    <property type="nucleotide sequence ID" value="NZ_VUNJ01000015.1"/>
</dbReference>
<evidence type="ECO:0000313" key="1">
    <source>
        <dbReference type="EMBL" id="MST92860.1"/>
    </source>
</evidence>
<evidence type="ECO:0008006" key="3">
    <source>
        <dbReference type="Google" id="ProtNLM"/>
    </source>
</evidence>
<sequence length="211" mass="24553">MKKTNLFQDALERQIQDLLAPYPDPMGRTDFRKACRIGTRTSLYLLQSGLVPCENTGKQTRCYKIAKADVAAYLRRRLAEPAYYTPPSGWYKNYPAHKPPAFSLNGTLLLTDAVRQRIRRWYERLLARQPDVLDAHQIARVTGYASRTVSRWCIEGRLKSFPYQHTYKVPKEWLLEFLTSKDYNSITRKSKEHYAMIAAVASKPRKPRKKP</sequence>
<dbReference type="AlphaFoldDB" id="A0A6I2UBW1"/>
<comment type="caution">
    <text evidence="1">The sequence shown here is derived from an EMBL/GenBank/DDBJ whole genome shotgun (WGS) entry which is preliminary data.</text>
</comment>
<accession>A0A6I2UBW1</accession>
<protein>
    <recommendedName>
        <fullName evidence="3">Helix-turn-helix domain-containing protein</fullName>
    </recommendedName>
</protein>
<organism evidence="1 2">
    <name type="scientific">Ruthenibacterium lactatiformans</name>
    <dbReference type="NCBI Taxonomy" id="1550024"/>
    <lineage>
        <taxon>Bacteria</taxon>
        <taxon>Bacillati</taxon>
        <taxon>Bacillota</taxon>
        <taxon>Clostridia</taxon>
        <taxon>Eubacteriales</taxon>
        <taxon>Oscillospiraceae</taxon>
        <taxon>Ruthenibacterium</taxon>
    </lineage>
</organism>
<dbReference type="EMBL" id="VUNJ01000015">
    <property type="protein sequence ID" value="MST92860.1"/>
    <property type="molecule type" value="Genomic_DNA"/>
</dbReference>
<gene>
    <name evidence="1" type="ORF">FYJ76_13135</name>
</gene>
<proteinExistence type="predicted"/>